<dbReference type="InterPro" id="IPR003439">
    <property type="entry name" value="ABC_transporter-like_ATP-bd"/>
</dbReference>
<evidence type="ECO:0000313" key="5">
    <source>
        <dbReference type="Proteomes" id="UP000054359"/>
    </source>
</evidence>
<protein>
    <submittedName>
        <fullName evidence="4">ABC transporter G family member 23</fullName>
    </submittedName>
</protein>
<organism evidence="4 5">
    <name type="scientific">Stegodyphus mimosarum</name>
    <name type="common">African social velvet spider</name>
    <dbReference type="NCBI Taxonomy" id="407821"/>
    <lineage>
        <taxon>Eukaryota</taxon>
        <taxon>Metazoa</taxon>
        <taxon>Ecdysozoa</taxon>
        <taxon>Arthropoda</taxon>
        <taxon>Chelicerata</taxon>
        <taxon>Arachnida</taxon>
        <taxon>Araneae</taxon>
        <taxon>Araneomorphae</taxon>
        <taxon>Entelegynae</taxon>
        <taxon>Eresoidea</taxon>
        <taxon>Eresidae</taxon>
        <taxon>Stegodyphus</taxon>
    </lineage>
</organism>
<keyword evidence="2" id="KW-0067">ATP-binding</keyword>
<dbReference type="AlphaFoldDB" id="A0A087SUH2"/>
<name>A0A087SUH2_STEMI</name>
<evidence type="ECO:0000259" key="3">
    <source>
        <dbReference type="PROSITE" id="PS50893"/>
    </source>
</evidence>
<dbReference type="OMA" id="TRIMIMD"/>
<evidence type="ECO:0000256" key="2">
    <source>
        <dbReference type="ARBA" id="ARBA00022840"/>
    </source>
</evidence>
<dbReference type="SUPFAM" id="SSF52540">
    <property type="entry name" value="P-loop containing nucleoside triphosphate hydrolases"/>
    <property type="match status" value="1"/>
</dbReference>
<keyword evidence="1" id="KW-0547">Nucleotide-binding</keyword>
<keyword evidence="5" id="KW-1185">Reference proteome</keyword>
<dbReference type="PANTHER" id="PTHR43038">
    <property type="entry name" value="ATP-BINDING CASSETTE, SUB-FAMILY H, MEMBER 1"/>
    <property type="match status" value="1"/>
</dbReference>
<dbReference type="GO" id="GO:0016887">
    <property type="term" value="F:ATP hydrolysis activity"/>
    <property type="evidence" value="ECO:0007669"/>
    <property type="project" value="InterPro"/>
</dbReference>
<dbReference type="CDD" id="cd03230">
    <property type="entry name" value="ABC_DR_subfamily_A"/>
    <property type="match status" value="1"/>
</dbReference>
<dbReference type="PROSITE" id="PS00211">
    <property type="entry name" value="ABC_TRANSPORTER_1"/>
    <property type="match status" value="1"/>
</dbReference>
<dbReference type="STRING" id="407821.A0A087SUH2"/>
<dbReference type="PROSITE" id="PS50893">
    <property type="entry name" value="ABC_TRANSPORTER_2"/>
    <property type="match status" value="1"/>
</dbReference>
<evidence type="ECO:0000313" key="4">
    <source>
        <dbReference type="EMBL" id="KFM56511.1"/>
    </source>
</evidence>
<dbReference type="EMBL" id="KK111999">
    <property type="protein sequence ID" value="KFM56511.1"/>
    <property type="molecule type" value="Genomic_DNA"/>
</dbReference>
<sequence>MRLPRSESLQGALNLDVLPQVPVMEEAEKPKNSCLAVEGEGLCFRFGRRSSSECILNGLNISVDRGVIYGLLGPSGCGKTTLLRCIVGRYKPSSGIIKIYGKVPGQKGFCVPGPGVGFMPQELALYPEITTEETLTYFGRLYQMKDKQIKERISFLAEFLDIPNKKKQIKYLSGGQQRRVSFAAALIHKPPLVILDEPTVGVDPLLRRSIWSHLVKLAVTDFITIIITTHYVEEARQAHVVGLMRDGHLLAEKNPEILIQNYGAYTLEDVFLKLCMKDSEATEVFEGTIEHQLQEPNEYGNGSTGQQVWI</sequence>
<dbReference type="InterPro" id="IPR027417">
    <property type="entry name" value="P-loop_NTPase"/>
</dbReference>
<dbReference type="Gene3D" id="3.40.50.300">
    <property type="entry name" value="P-loop containing nucleotide triphosphate hydrolases"/>
    <property type="match status" value="1"/>
</dbReference>
<dbReference type="PANTHER" id="PTHR43038:SF3">
    <property type="entry name" value="ABC TRANSPORTER G FAMILY MEMBER 20 ISOFORM X1"/>
    <property type="match status" value="1"/>
</dbReference>
<feature type="domain" description="ABC transporter" evidence="3">
    <location>
        <begin position="37"/>
        <end position="271"/>
    </location>
</feature>
<dbReference type="InterPro" id="IPR003593">
    <property type="entry name" value="AAA+_ATPase"/>
</dbReference>
<accession>A0A087SUH2</accession>
<proteinExistence type="predicted"/>
<dbReference type="GO" id="GO:0005524">
    <property type="term" value="F:ATP binding"/>
    <property type="evidence" value="ECO:0007669"/>
    <property type="project" value="UniProtKB-KW"/>
</dbReference>
<dbReference type="Proteomes" id="UP000054359">
    <property type="component" value="Unassembled WGS sequence"/>
</dbReference>
<gene>
    <name evidence="4" type="ORF">X975_19098</name>
</gene>
<feature type="non-terminal residue" evidence="4">
    <location>
        <position position="310"/>
    </location>
</feature>
<dbReference type="Pfam" id="PF00005">
    <property type="entry name" value="ABC_tran"/>
    <property type="match status" value="1"/>
</dbReference>
<dbReference type="SMART" id="SM00382">
    <property type="entry name" value="AAA"/>
    <property type="match status" value="1"/>
</dbReference>
<reference evidence="4 5" key="1">
    <citation type="submission" date="2013-11" db="EMBL/GenBank/DDBJ databases">
        <title>Genome sequencing of Stegodyphus mimosarum.</title>
        <authorList>
            <person name="Bechsgaard J."/>
        </authorList>
    </citation>
    <scope>NUCLEOTIDE SEQUENCE [LARGE SCALE GENOMIC DNA]</scope>
</reference>
<evidence type="ECO:0000256" key="1">
    <source>
        <dbReference type="ARBA" id="ARBA00022741"/>
    </source>
</evidence>
<dbReference type="InterPro" id="IPR017871">
    <property type="entry name" value="ABC_transporter-like_CS"/>
</dbReference>
<dbReference type="OrthoDB" id="6150516at2759"/>